<gene>
    <name evidence="2" type="ORF">V1264_009242</name>
</gene>
<feature type="compositionally biased region" description="Basic and acidic residues" evidence="1">
    <location>
        <begin position="372"/>
        <end position="385"/>
    </location>
</feature>
<dbReference type="InterPro" id="IPR004244">
    <property type="entry name" value="Transposase_22"/>
</dbReference>
<protein>
    <submittedName>
        <fullName evidence="2">Uncharacterized protein</fullName>
    </submittedName>
</protein>
<organism evidence="2 3">
    <name type="scientific">Littorina saxatilis</name>
    <dbReference type="NCBI Taxonomy" id="31220"/>
    <lineage>
        <taxon>Eukaryota</taxon>
        <taxon>Metazoa</taxon>
        <taxon>Spiralia</taxon>
        <taxon>Lophotrochozoa</taxon>
        <taxon>Mollusca</taxon>
        <taxon>Gastropoda</taxon>
        <taxon>Caenogastropoda</taxon>
        <taxon>Littorinimorpha</taxon>
        <taxon>Littorinoidea</taxon>
        <taxon>Littorinidae</taxon>
        <taxon>Littorina</taxon>
    </lineage>
</organism>
<feature type="region of interest" description="Disordered" evidence="1">
    <location>
        <begin position="545"/>
        <end position="564"/>
    </location>
</feature>
<feature type="compositionally biased region" description="Pro residues" evidence="1">
    <location>
        <begin position="403"/>
        <end position="416"/>
    </location>
</feature>
<comment type="caution">
    <text evidence="2">The sequence shown here is derived from an EMBL/GenBank/DDBJ whole genome shotgun (WGS) entry which is preliminary data.</text>
</comment>
<feature type="compositionally biased region" description="Basic and acidic residues" evidence="1">
    <location>
        <begin position="450"/>
        <end position="474"/>
    </location>
</feature>
<keyword evidence="3" id="KW-1185">Reference proteome</keyword>
<name>A0AAN9G154_9CAEN</name>
<reference evidence="2 3" key="1">
    <citation type="submission" date="2024-02" db="EMBL/GenBank/DDBJ databases">
        <title>Chromosome-scale genome assembly of the rough periwinkle Littorina saxatilis.</title>
        <authorList>
            <person name="De Jode A."/>
            <person name="Faria R."/>
            <person name="Formenti G."/>
            <person name="Sims Y."/>
            <person name="Smith T.P."/>
            <person name="Tracey A."/>
            <person name="Wood J.M.D."/>
            <person name="Zagrodzka Z.B."/>
            <person name="Johannesson K."/>
            <person name="Butlin R.K."/>
            <person name="Leder E.H."/>
        </authorList>
    </citation>
    <scope>NUCLEOTIDE SEQUENCE [LARGE SCALE GENOMIC DNA]</scope>
    <source>
        <strain evidence="2">Snail1</strain>
        <tissue evidence="2">Muscle</tissue>
    </source>
</reference>
<dbReference type="Gene3D" id="3.30.70.1820">
    <property type="entry name" value="L1 transposable element, RRM domain"/>
    <property type="match status" value="1"/>
</dbReference>
<accession>A0AAN9G154</accession>
<dbReference type="Proteomes" id="UP001374579">
    <property type="component" value="Unassembled WGS sequence"/>
</dbReference>
<evidence type="ECO:0000313" key="2">
    <source>
        <dbReference type="EMBL" id="KAK7091578.1"/>
    </source>
</evidence>
<feature type="region of interest" description="Disordered" evidence="1">
    <location>
        <begin position="372"/>
        <end position="517"/>
    </location>
</feature>
<evidence type="ECO:0000313" key="3">
    <source>
        <dbReference type="Proteomes" id="UP001374579"/>
    </source>
</evidence>
<dbReference type="PANTHER" id="PTHR11505">
    <property type="entry name" value="L1 TRANSPOSABLE ELEMENT-RELATED"/>
    <property type="match status" value="1"/>
</dbReference>
<dbReference type="AlphaFoldDB" id="A0AAN9G154"/>
<dbReference type="EMBL" id="JBAMIC010000022">
    <property type="protein sequence ID" value="KAK7091578.1"/>
    <property type="molecule type" value="Genomic_DNA"/>
</dbReference>
<evidence type="ECO:0000256" key="1">
    <source>
        <dbReference type="SAM" id="MobiDB-lite"/>
    </source>
</evidence>
<proteinExistence type="predicted"/>
<sequence>MPVENIAFRAICGGFCAVFLNFMCKRAKVTAAMINSFTRKSSTARVQCVLLTVILLQVLMCANDIERNPGPVHSIQEGIEERLHKMILSTNEQHASRLEGTIFRHFDERFADLSTRLVGRMEDSLRAVTEQIGLIQSRMDFLENSQREMEDRLEHFRGSVDDELDKLEAFSRRDNLKFFNVPQTDTSGKESYDECATALINVLHNTVPDKQWSRDDIVRAHRLHTNRSGPQPMIAKLAKWSDKMDILTKGRDKLNEKGVRVACDLTSRQQNMIRQHRDRGIHAYYRGNTLVVDGPLQSRRNHRHQNDQEHHSSYAAAAQNDRYMNEYSDAANYDRYSRAVNHDWHNEATHYDRHQSRYRDAARQDSRLHGWYQHRDTHPHPRRNDAPSGLLDPGEFPSLPRSKPQPTPKSPPPSKSPPTSKSPPISKSPPPPPSKIPSAPSLTGTDSEAECQRDRPPHGDDKPASESGDSRVSARSDVTTEEPSPAQDVLPQSPVADLGASPQEDAIKPVIDDDNTTASLPLSTVIQGNPTRVERDVVFHDALEPSNAENPVQGVMTDRPRTRSRAVVDCGRQLTLTESLSRGNDTATKSNE</sequence>
<feature type="compositionally biased region" description="Pro residues" evidence="1">
    <location>
        <begin position="426"/>
        <end position="435"/>
    </location>
</feature>